<sequence>MQTLPHIAVIGTGGTIAGQGAAPAQTASYACSVLGIESVLALAPQAAGLATLQAEQLMQTGSENFGNAELCAIAQCVAARLADPEVDGVVLAQGTDTIEESAYFLHLTLKNPKPVVMVGAMRPPSALSSDAALNLYAAIAVAAHPASYGLGTLVVANDEIHSARDVVKQHSFKLEAFRSPYGPLGLVVDGRPRYYRRPSRLHTVATPWSAAALPALPRVDIVLTHDDLDPAWLDAAAPARGLVLAGSGNGNVPARLVTALREASRRGTRVLRASRTGAGVVTHNGAQPDDDYGWLSVDDQIPQKARILLALGLSGTDDRAALQSMFGRY</sequence>
<dbReference type="Gene3D" id="3.40.50.40">
    <property type="match status" value="1"/>
</dbReference>
<evidence type="ECO:0000256" key="2">
    <source>
        <dbReference type="ARBA" id="ARBA00022801"/>
    </source>
</evidence>
<evidence type="ECO:0000256" key="3">
    <source>
        <dbReference type="PIRSR" id="PIRSR001220-1"/>
    </source>
</evidence>
<dbReference type="PRINTS" id="PR00139">
    <property type="entry name" value="ASNGLNASE"/>
</dbReference>
<dbReference type="PROSITE" id="PS00144">
    <property type="entry name" value="ASN_GLN_ASE_1"/>
    <property type="match status" value="1"/>
</dbReference>
<feature type="active site" evidence="5">
    <location>
        <position position="15"/>
    </location>
</feature>
<feature type="binding site" evidence="4">
    <location>
        <begin position="95"/>
        <end position="96"/>
    </location>
    <ligand>
        <name>substrate</name>
    </ligand>
</feature>
<organism evidence="8 9">
    <name type="scientific">Burkholderia gladioli</name>
    <name type="common">Pseudomonas marginata</name>
    <name type="synonym">Phytomonas marginata</name>
    <dbReference type="NCBI Taxonomy" id="28095"/>
    <lineage>
        <taxon>Bacteria</taxon>
        <taxon>Pseudomonadati</taxon>
        <taxon>Pseudomonadota</taxon>
        <taxon>Betaproteobacteria</taxon>
        <taxon>Burkholderiales</taxon>
        <taxon>Burkholderiaceae</taxon>
        <taxon>Burkholderia</taxon>
    </lineage>
</organism>
<evidence type="ECO:0000256" key="4">
    <source>
        <dbReference type="PIRSR" id="PIRSR001220-2"/>
    </source>
</evidence>
<dbReference type="InterPro" id="IPR040919">
    <property type="entry name" value="Asparaginase_C"/>
</dbReference>
<dbReference type="CDD" id="cd08964">
    <property type="entry name" value="L-asparaginase_II"/>
    <property type="match status" value="1"/>
</dbReference>
<evidence type="ECO:0000259" key="7">
    <source>
        <dbReference type="Pfam" id="PF17763"/>
    </source>
</evidence>
<feature type="domain" description="Asparaginase/glutaminase C-terminal" evidence="7">
    <location>
        <begin position="218"/>
        <end position="326"/>
    </location>
</feature>
<dbReference type="FunFam" id="3.40.50.1170:FF:000001">
    <property type="entry name" value="L-asparaginase 2"/>
    <property type="match status" value="1"/>
</dbReference>
<comment type="caution">
    <text evidence="8">The sequence shown here is derived from an EMBL/GenBank/DDBJ whole genome shotgun (WGS) entry which is preliminary data.</text>
</comment>
<proteinExistence type="inferred from homology"/>
<accession>A0A2A7S761</accession>
<dbReference type="InterPro" id="IPR027473">
    <property type="entry name" value="L-asparaginase_C"/>
</dbReference>
<evidence type="ECO:0000259" key="6">
    <source>
        <dbReference type="Pfam" id="PF00710"/>
    </source>
</evidence>
<protein>
    <submittedName>
        <fullName evidence="8">L-asparaginase</fullName>
    </submittedName>
</protein>
<feature type="domain" description="L-asparaginase N-terminal" evidence="6">
    <location>
        <begin position="6"/>
        <end position="199"/>
    </location>
</feature>
<dbReference type="RefSeq" id="WP_098154516.1">
    <property type="nucleotide sequence ID" value="NZ_CADEQB010000002.1"/>
</dbReference>
<dbReference type="InterPro" id="IPR006034">
    <property type="entry name" value="Asparaginase/glutaminase-like"/>
</dbReference>
<evidence type="ECO:0000313" key="9">
    <source>
        <dbReference type="Proteomes" id="UP000220629"/>
    </source>
</evidence>
<dbReference type="InterPro" id="IPR037152">
    <property type="entry name" value="L-asparaginase_N_sf"/>
</dbReference>
<dbReference type="Proteomes" id="UP000220629">
    <property type="component" value="Unassembled WGS sequence"/>
</dbReference>
<name>A0A2A7S761_BURGA</name>
<reference evidence="9" key="1">
    <citation type="submission" date="2017-09" db="EMBL/GenBank/DDBJ databases">
        <title>FDA dAtabase for Regulatory Grade micrObial Sequences (FDA-ARGOS): Supporting development and validation of Infectious Disease Dx tests.</title>
        <authorList>
            <person name="Minogue T."/>
            <person name="Wolcott M."/>
            <person name="Wasieloski L."/>
            <person name="Aguilar W."/>
            <person name="Moore D."/>
            <person name="Tallon L."/>
            <person name="Sadzewicz L."/>
            <person name="Ott S."/>
            <person name="Zhao X."/>
            <person name="Nagaraj S."/>
            <person name="Vavikolanu K."/>
            <person name="Aluvathingal J."/>
            <person name="Nadendla S."/>
            <person name="Sichtig H."/>
        </authorList>
    </citation>
    <scope>NUCLEOTIDE SEQUENCE [LARGE SCALE GENOMIC DNA]</scope>
    <source>
        <strain evidence="9">FDAARGOS_390</strain>
    </source>
</reference>
<dbReference type="InterPro" id="IPR020827">
    <property type="entry name" value="Asparaginase/glutaminase_AS1"/>
</dbReference>
<keyword evidence="2" id="KW-0378">Hydrolase</keyword>
<evidence type="ECO:0000256" key="1">
    <source>
        <dbReference type="ARBA" id="ARBA00010518"/>
    </source>
</evidence>
<gene>
    <name evidence="8" type="ORF">CRM94_35035</name>
</gene>
<dbReference type="SMART" id="SM00870">
    <property type="entry name" value="Asparaginase"/>
    <property type="match status" value="1"/>
</dbReference>
<evidence type="ECO:0000256" key="5">
    <source>
        <dbReference type="PROSITE-ProRule" id="PRU10099"/>
    </source>
</evidence>
<dbReference type="PROSITE" id="PS51732">
    <property type="entry name" value="ASN_GLN_ASE_3"/>
    <property type="match status" value="1"/>
</dbReference>
<dbReference type="Pfam" id="PF00710">
    <property type="entry name" value="Asparaginase"/>
    <property type="match status" value="1"/>
</dbReference>
<evidence type="ECO:0000313" key="8">
    <source>
        <dbReference type="EMBL" id="PEH39487.1"/>
    </source>
</evidence>
<dbReference type="PANTHER" id="PTHR11707">
    <property type="entry name" value="L-ASPARAGINASE"/>
    <property type="match status" value="1"/>
</dbReference>
<dbReference type="AlphaFoldDB" id="A0A2A7S761"/>
<dbReference type="PANTHER" id="PTHR11707:SF28">
    <property type="entry name" value="60 KDA LYSOPHOSPHOLIPASE"/>
    <property type="match status" value="1"/>
</dbReference>
<comment type="similarity">
    <text evidence="1">Belongs to the asparaginase 1 family.</text>
</comment>
<dbReference type="Pfam" id="PF17763">
    <property type="entry name" value="Asparaginase_C"/>
    <property type="match status" value="1"/>
</dbReference>
<dbReference type="SUPFAM" id="SSF53774">
    <property type="entry name" value="Glutaminase/Asparaginase"/>
    <property type="match status" value="1"/>
</dbReference>
<dbReference type="GO" id="GO:0006528">
    <property type="term" value="P:asparagine metabolic process"/>
    <property type="evidence" value="ECO:0007669"/>
    <property type="project" value="InterPro"/>
</dbReference>
<dbReference type="Gene3D" id="3.40.50.1170">
    <property type="entry name" value="L-asparaginase, N-terminal domain"/>
    <property type="match status" value="1"/>
</dbReference>
<dbReference type="GO" id="GO:0004067">
    <property type="term" value="F:asparaginase activity"/>
    <property type="evidence" value="ECO:0007669"/>
    <property type="project" value="UniProtKB-UniRule"/>
</dbReference>
<feature type="active site" description="O-isoaspartyl threonine intermediate" evidence="3">
    <location>
        <position position="15"/>
    </location>
</feature>
<dbReference type="EMBL" id="PDDY01000004">
    <property type="protein sequence ID" value="PEH39487.1"/>
    <property type="molecule type" value="Genomic_DNA"/>
</dbReference>
<dbReference type="InterPro" id="IPR036152">
    <property type="entry name" value="Asp/glu_Ase-like_sf"/>
</dbReference>
<dbReference type="InterPro" id="IPR027474">
    <property type="entry name" value="L-asparaginase_N"/>
</dbReference>
<dbReference type="PIRSF" id="PIRSF001220">
    <property type="entry name" value="L-ASNase_gatD"/>
    <property type="match status" value="1"/>
</dbReference>
<feature type="binding site" evidence="4">
    <location>
        <position position="62"/>
    </location>
    <ligand>
        <name>substrate</name>
    </ligand>
</feature>
<dbReference type="PIRSF" id="PIRSF500176">
    <property type="entry name" value="L_ASNase"/>
    <property type="match status" value="1"/>
</dbReference>
<dbReference type="InterPro" id="IPR004550">
    <property type="entry name" value="AsnASE_II"/>
</dbReference>